<feature type="region of interest" description="Disordered" evidence="1">
    <location>
        <begin position="1"/>
        <end position="43"/>
    </location>
</feature>
<dbReference type="Proteomes" id="UP000271162">
    <property type="component" value="Unassembled WGS sequence"/>
</dbReference>
<dbReference type="WBParaSite" id="NBR_0001821001-mRNA-1">
    <property type="protein sequence ID" value="NBR_0001821001-mRNA-1"/>
    <property type="gene ID" value="NBR_0001821001"/>
</dbReference>
<gene>
    <name evidence="2" type="ORF">NBR_LOCUS18212</name>
</gene>
<name>A0A0N4YM38_NIPBR</name>
<feature type="compositionally biased region" description="Basic and acidic residues" evidence="1">
    <location>
        <begin position="20"/>
        <end position="43"/>
    </location>
</feature>
<dbReference type="EMBL" id="UYSL01023254">
    <property type="protein sequence ID" value="VDL81933.1"/>
    <property type="molecule type" value="Genomic_DNA"/>
</dbReference>
<protein>
    <submittedName>
        <fullName evidence="4">FAM192A_Fyv6_N domain-containing protein</fullName>
    </submittedName>
</protein>
<evidence type="ECO:0000313" key="4">
    <source>
        <dbReference type="WBParaSite" id="NBR_0001821001-mRNA-1"/>
    </source>
</evidence>
<proteinExistence type="predicted"/>
<dbReference type="AlphaFoldDB" id="A0A0N4YM38"/>
<sequence length="146" mass="16799">MGFSDEDRCYKAEVDEDTESPGKMKDCEIGKEPAKRAPLKRDQTQMCEDDLELAHFYQERVYEREKVRDEELLSFKDWRRRIRAAQLRENARRRKTVKVSGAPSRQFAVWLGSSSRLCYADHIAMAGQCRLSIGGGYGSIAIFCVP</sequence>
<feature type="compositionally biased region" description="Basic and acidic residues" evidence="1">
    <location>
        <begin position="1"/>
        <end position="13"/>
    </location>
</feature>
<organism evidence="4">
    <name type="scientific">Nippostrongylus brasiliensis</name>
    <name type="common">Rat hookworm</name>
    <dbReference type="NCBI Taxonomy" id="27835"/>
    <lineage>
        <taxon>Eukaryota</taxon>
        <taxon>Metazoa</taxon>
        <taxon>Ecdysozoa</taxon>
        <taxon>Nematoda</taxon>
        <taxon>Chromadorea</taxon>
        <taxon>Rhabditida</taxon>
        <taxon>Rhabditina</taxon>
        <taxon>Rhabditomorpha</taxon>
        <taxon>Strongyloidea</taxon>
        <taxon>Heligmosomidae</taxon>
        <taxon>Nippostrongylus</taxon>
    </lineage>
</organism>
<keyword evidence="3" id="KW-1185">Reference proteome</keyword>
<evidence type="ECO:0000313" key="2">
    <source>
        <dbReference type="EMBL" id="VDL81933.1"/>
    </source>
</evidence>
<evidence type="ECO:0000256" key="1">
    <source>
        <dbReference type="SAM" id="MobiDB-lite"/>
    </source>
</evidence>
<accession>A0A0N4YM38</accession>
<evidence type="ECO:0000313" key="3">
    <source>
        <dbReference type="Proteomes" id="UP000271162"/>
    </source>
</evidence>
<reference evidence="2 3" key="2">
    <citation type="submission" date="2018-11" db="EMBL/GenBank/DDBJ databases">
        <authorList>
            <consortium name="Pathogen Informatics"/>
        </authorList>
    </citation>
    <scope>NUCLEOTIDE SEQUENCE [LARGE SCALE GENOMIC DNA]</scope>
</reference>
<reference evidence="4" key="1">
    <citation type="submission" date="2017-02" db="UniProtKB">
        <authorList>
            <consortium name="WormBaseParasite"/>
        </authorList>
    </citation>
    <scope>IDENTIFICATION</scope>
</reference>